<dbReference type="EMBL" id="CM010721">
    <property type="protein sequence ID" value="RZC72316.1"/>
    <property type="molecule type" value="Genomic_DNA"/>
</dbReference>
<sequence length="78" mass="8554">MGVKSIERIRLKARNDFDNIKEEKMGEMDGDRAGVGGEEIPSLEPLYKDGLRGSSYLGDLRGSFISRLSLHAETPGVS</sequence>
<evidence type="ECO:0000313" key="2">
    <source>
        <dbReference type="Proteomes" id="UP000316621"/>
    </source>
</evidence>
<evidence type="ECO:0000313" key="1">
    <source>
        <dbReference type="EMBL" id="RZC72316.1"/>
    </source>
</evidence>
<name>A0A4Y7KHH9_PAPSO</name>
<dbReference type="Proteomes" id="UP000316621">
    <property type="component" value="Chromosome 7"/>
</dbReference>
<protein>
    <submittedName>
        <fullName evidence="1">Uncharacterized protein</fullName>
    </submittedName>
</protein>
<dbReference type="Gramene" id="RZC72316">
    <property type="protein sequence ID" value="RZC72316"/>
    <property type="gene ID" value="C5167_035465"/>
</dbReference>
<reference evidence="1 2" key="1">
    <citation type="journal article" date="2018" name="Science">
        <title>The opium poppy genome and morphinan production.</title>
        <authorList>
            <person name="Guo L."/>
            <person name="Winzer T."/>
            <person name="Yang X."/>
            <person name="Li Y."/>
            <person name="Ning Z."/>
            <person name="He Z."/>
            <person name="Teodor R."/>
            <person name="Lu Y."/>
            <person name="Bowser T.A."/>
            <person name="Graham I.A."/>
            <person name="Ye K."/>
        </authorList>
    </citation>
    <scope>NUCLEOTIDE SEQUENCE [LARGE SCALE GENOMIC DNA]</scope>
    <source>
        <strain evidence="2">cv. HN1</strain>
        <tissue evidence="1">Leaves</tissue>
    </source>
</reference>
<keyword evidence="2" id="KW-1185">Reference proteome</keyword>
<accession>A0A4Y7KHH9</accession>
<proteinExistence type="predicted"/>
<dbReference type="AlphaFoldDB" id="A0A4Y7KHH9"/>
<gene>
    <name evidence="1" type="ORF">C5167_035465</name>
</gene>
<organism evidence="1 2">
    <name type="scientific">Papaver somniferum</name>
    <name type="common">Opium poppy</name>
    <dbReference type="NCBI Taxonomy" id="3469"/>
    <lineage>
        <taxon>Eukaryota</taxon>
        <taxon>Viridiplantae</taxon>
        <taxon>Streptophyta</taxon>
        <taxon>Embryophyta</taxon>
        <taxon>Tracheophyta</taxon>
        <taxon>Spermatophyta</taxon>
        <taxon>Magnoliopsida</taxon>
        <taxon>Ranunculales</taxon>
        <taxon>Papaveraceae</taxon>
        <taxon>Papaveroideae</taxon>
        <taxon>Papaver</taxon>
    </lineage>
</organism>